<feature type="domain" description="PPIase FKBP-type" evidence="2">
    <location>
        <begin position="92"/>
        <end position="129"/>
    </location>
</feature>
<dbReference type="STRING" id="29139.ENSVURP00010016128"/>
<protein>
    <recommendedName>
        <fullName evidence="1">peptidylprolyl isomerase</fullName>
        <ecNumber evidence="1">5.2.1.8</ecNumber>
    </recommendedName>
</protein>
<dbReference type="PROSITE" id="PS50059">
    <property type="entry name" value="FKBP_PPIASE"/>
    <property type="match status" value="1"/>
</dbReference>
<dbReference type="Gene3D" id="3.10.50.40">
    <property type="match status" value="1"/>
</dbReference>
<comment type="catalytic activity">
    <reaction evidence="1">
        <text>[protein]-peptidylproline (omega=180) = [protein]-peptidylproline (omega=0)</text>
        <dbReference type="Rhea" id="RHEA:16237"/>
        <dbReference type="Rhea" id="RHEA-COMP:10747"/>
        <dbReference type="Rhea" id="RHEA-COMP:10748"/>
        <dbReference type="ChEBI" id="CHEBI:83833"/>
        <dbReference type="ChEBI" id="CHEBI:83834"/>
        <dbReference type="EC" id="5.2.1.8"/>
    </reaction>
</comment>
<evidence type="ECO:0000313" key="4">
    <source>
        <dbReference type="Proteomes" id="UP000314987"/>
    </source>
</evidence>
<name>A0A4X2KWU1_VOMUR</name>
<dbReference type="EC" id="5.2.1.8" evidence="1"/>
<organism evidence="3 4">
    <name type="scientific">Vombatus ursinus</name>
    <name type="common">Common wombat</name>
    <dbReference type="NCBI Taxonomy" id="29139"/>
    <lineage>
        <taxon>Eukaryota</taxon>
        <taxon>Metazoa</taxon>
        <taxon>Chordata</taxon>
        <taxon>Craniata</taxon>
        <taxon>Vertebrata</taxon>
        <taxon>Euteleostomi</taxon>
        <taxon>Mammalia</taxon>
        <taxon>Metatheria</taxon>
        <taxon>Diprotodontia</taxon>
        <taxon>Vombatidae</taxon>
        <taxon>Vombatus</taxon>
    </lineage>
</organism>
<dbReference type="Proteomes" id="UP000314987">
    <property type="component" value="Unassembled WGS sequence"/>
</dbReference>
<keyword evidence="4" id="KW-1185">Reference proteome</keyword>
<evidence type="ECO:0000259" key="2">
    <source>
        <dbReference type="PROSITE" id="PS50059"/>
    </source>
</evidence>
<dbReference type="GO" id="GO:0003755">
    <property type="term" value="F:peptidyl-prolyl cis-trans isomerase activity"/>
    <property type="evidence" value="ECO:0007669"/>
    <property type="project" value="UniProtKB-KW"/>
</dbReference>
<keyword evidence="1" id="KW-0697">Rotamase</keyword>
<evidence type="ECO:0000313" key="3">
    <source>
        <dbReference type="Ensembl" id="ENSVURP00010016128.1"/>
    </source>
</evidence>
<dbReference type="InterPro" id="IPR001179">
    <property type="entry name" value="PPIase_FKBP_dom"/>
</dbReference>
<accession>A0A4X2KWU1</accession>
<reference evidence="3" key="2">
    <citation type="submission" date="2025-08" db="UniProtKB">
        <authorList>
            <consortium name="Ensembl"/>
        </authorList>
    </citation>
    <scope>IDENTIFICATION</scope>
</reference>
<dbReference type="Ensembl" id="ENSVURT00010018333.1">
    <property type="protein sequence ID" value="ENSVURP00010016128.1"/>
    <property type="gene ID" value="ENSVURG00010012359.1"/>
</dbReference>
<reference evidence="3" key="3">
    <citation type="submission" date="2025-09" db="UniProtKB">
        <authorList>
            <consortium name="Ensembl"/>
        </authorList>
    </citation>
    <scope>IDENTIFICATION</scope>
</reference>
<proteinExistence type="predicted"/>
<keyword evidence="1" id="KW-0413">Isomerase</keyword>
<sequence>MWPGGHRFPPYTKTLFHPKAYCIAVQVENISTGFECTFPSLAKLLWYVTLKYLKMGDTLLHQLIEITSVSFNRQTRDDLSLGRICSSECGPKKAKTIIYPDYVYGSTGHPGIIPPNVSHIFEVGLLHLE</sequence>
<dbReference type="AlphaFoldDB" id="A0A4X2KWU1"/>
<dbReference type="SUPFAM" id="SSF54534">
    <property type="entry name" value="FKBP-like"/>
    <property type="match status" value="1"/>
</dbReference>
<reference evidence="4" key="1">
    <citation type="submission" date="2018-12" db="EMBL/GenBank/DDBJ databases">
        <authorList>
            <person name="Yazar S."/>
        </authorList>
    </citation>
    <scope>NUCLEOTIDE SEQUENCE [LARGE SCALE GENOMIC DNA]</scope>
</reference>
<evidence type="ECO:0000256" key="1">
    <source>
        <dbReference type="PROSITE-ProRule" id="PRU00277"/>
    </source>
</evidence>
<dbReference type="InterPro" id="IPR046357">
    <property type="entry name" value="PPIase_dom_sf"/>
</dbReference>